<dbReference type="Proteomes" id="UP001157125">
    <property type="component" value="Unassembled WGS sequence"/>
</dbReference>
<dbReference type="EMBL" id="BSUN01000001">
    <property type="protein sequence ID" value="GMA34206.1"/>
    <property type="molecule type" value="Genomic_DNA"/>
</dbReference>
<dbReference type="PANTHER" id="PTHR23089">
    <property type="entry name" value="HISTIDINE TRIAD HIT PROTEIN"/>
    <property type="match status" value="1"/>
</dbReference>
<evidence type="ECO:0000313" key="3">
    <source>
        <dbReference type="EMBL" id="GMA34206.1"/>
    </source>
</evidence>
<dbReference type="PROSITE" id="PS51084">
    <property type="entry name" value="HIT_2"/>
    <property type="match status" value="1"/>
</dbReference>
<dbReference type="Gene3D" id="3.30.428.10">
    <property type="entry name" value="HIT-like"/>
    <property type="match status" value="1"/>
</dbReference>
<feature type="domain" description="HIT" evidence="2">
    <location>
        <begin position="17"/>
        <end position="124"/>
    </location>
</feature>
<dbReference type="InterPro" id="IPR001310">
    <property type="entry name" value="Histidine_triad_HIT"/>
</dbReference>
<dbReference type="SUPFAM" id="SSF54197">
    <property type="entry name" value="HIT-like"/>
    <property type="match status" value="1"/>
</dbReference>
<evidence type="ECO:0000259" key="2">
    <source>
        <dbReference type="PROSITE" id="PS51084"/>
    </source>
</evidence>
<sequence>MPPCAGAYANHMSDDCLFCAIASGAIPSEKVLENDHLVAFRDIAPKAPTHVLVVPRLHVENVAELAATDASLLAEMAAAAQEIADRECGGEFRWIFNTGAAAGQTVFHVHGHVLGGGELGWEPA</sequence>
<feature type="short sequence motif" description="Histidine triad motif" evidence="1">
    <location>
        <begin position="108"/>
        <end position="112"/>
    </location>
</feature>
<name>A0ABQ6I9S6_9MICO</name>
<dbReference type="PRINTS" id="PR00332">
    <property type="entry name" value="HISTRIAD"/>
</dbReference>
<keyword evidence="4" id="KW-1185">Reference proteome</keyword>
<reference evidence="4" key="1">
    <citation type="journal article" date="2019" name="Int. J. Syst. Evol. Microbiol.">
        <title>The Global Catalogue of Microorganisms (GCM) 10K type strain sequencing project: providing services to taxonomists for standard genome sequencing and annotation.</title>
        <authorList>
            <consortium name="The Broad Institute Genomics Platform"/>
            <consortium name="The Broad Institute Genome Sequencing Center for Infectious Disease"/>
            <person name="Wu L."/>
            <person name="Ma J."/>
        </authorList>
    </citation>
    <scope>NUCLEOTIDE SEQUENCE [LARGE SCALE GENOMIC DNA]</scope>
    <source>
        <strain evidence="4">NBRC 112299</strain>
    </source>
</reference>
<dbReference type="CDD" id="cd01276">
    <property type="entry name" value="PKCI_related"/>
    <property type="match status" value="1"/>
</dbReference>
<dbReference type="InterPro" id="IPR036265">
    <property type="entry name" value="HIT-like_sf"/>
</dbReference>
<gene>
    <name evidence="3" type="ORF">GCM10025876_04100</name>
</gene>
<accession>A0ABQ6I9S6</accession>
<evidence type="ECO:0000256" key="1">
    <source>
        <dbReference type="PROSITE-ProRule" id="PRU00464"/>
    </source>
</evidence>
<proteinExistence type="predicted"/>
<evidence type="ECO:0000313" key="4">
    <source>
        <dbReference type="Proteomes" id="UP001157125"/>
    </source>
</evidence>
<dbReference type="Pfam" id="PF11969">
    <property type="entry name" value="DcpS_C"/>
    <property type="match status" value="1"/>
</dbReference>
<comment type="caution">
    <text evidence="3">The sequence shown here is derived from an EMBL/GenBank/DDBJ whole genome shotgun (WGS) entry which is preliminary data.</text>
</comment>
<protein>
    <submittedName>
        <fullName evidence="3">Histidine triad nucleotide-binding protein</fullName>
    </submittedName>
</protein>
<dbReference type="InterPro" id="IPR011146">
    <property type="entry name" value="HIT-like"/>
</dbReference>
<organism evidence="3 4">
    <name type="scientific">Demequina litorisediminis</name>
    <dbReference type="NCBI Taxonomy" id="1849022"/>
    <lineage>
        <taxon>Bacteria</taxon>
        <taxon>Bacillati</taxon>
        <taxon>Actinomycetota</taxon>
        <taxon>Actinomycetes</taxon>
        <taxon>Micrococcales</taxon>
        <taxon>Demequinaceae</taxon>
        <taxon>Demequina</taxon>
    </lineage>
</organism>